<evidence type="ECO:0000256" key="11">
    <source>
        <dbReference type="ARBA" id="ARBA00048449"/>
    </source>
</evidence>
<dbReference type="GO" id="GO:0005737">
    <property type="term" value="C:cytoplasm"/>
    <property type="evidence" value="ECO:0007669"/>
    <property type="project" value="UniProtKB-SubCell"/>
</dbReference>
<feature type="binding site" evidence="13">
    <location>
        <begin position="337"/>
        <end position="338"/>
    </location>
    <ligand>
        <name>pyridoxal 5'-phosphate</name>
        <dbReference type="ChEBI" id="CHEBI:597326"/>
    </ligand>
</feature>
<evidence type="ECO:0000313" key="14">
    <source>
        <dbReference type="EMBL" id="QDU82237.1"/>
    </source>
</evidence>
<dbReference type="InterPro" id="IPR015424">
    <property type="entry name" value="PyrdxlP-dep_Trfase"/>
</dbReference>
<dbReference type="AlphaFoldDB" id="A0A518CSM7"/>
<dbReference type="KEGG" id="plon:Pla110_39920"/>
<accession>A0A518CSM7</accession>
<dbReference type="UniPathway" id="UPA00078">
    <property type="reaction ID" value="UER00160"/>
</dbReference>
<comment type="catalytic activity">
    <reaction evidence="11 13">
        <text>(8S)-8-amino-7-oxononanoate + S-adenosyl-L-methionine = S-adenosyl-4-methylsulfanyl-2-oxobutanoate + (7R,8S)-7,8-diammoniononanoate</text>
        <dbReference type="Rhea" id="RHEA:16861"/>
        <dbReference type="ChEBI" id="CHEBI:16490"/>
        <dbReference type="ChEBI" id="CHEBI:59789"/>
        <dbReference type="ChEBI" id="CHEBI:149468"/>
        <dbReference type="ChEBI" id="CHEBI:149469"/>
        <dbReference type="EC" id="2.6.1.62"/>
    </reaction>
</comment>
<dbReference type="Proteomes" id="UP000317178">
    <property type="component" value="Chromosome"/>
</dbReference>
<keyword evidence="10 13" id="KW-0663">Pyridoxal phosphate</keyword>
<sequence length="469" mass="51589">MKSPTPDQPESTLLSFSDITLLRKWDNDHVWHPFAPMQAFREEKVPIIERGEGFELIDIEGNRYIDGISSLWCNVHGHQVPEVDEAIKEQLAKIGHTTLLGLSSPPSIQLAKALVDRAPGDLSKVFYSDSGSTAVEVAIKLAFQYHQQKAGGPEKRTRFVCMSNAYHGDTVGSVSVGGISLFHRIYGNLLFETIQVPTPVALRTPEGYTRVGYLEHCVAEMERLIRENHEDIAGFVIEPLVQGAAGMQIHPTGYLKRVRELTREYDIPLICDEVAVGFGRTGTFFACEQEEVEPDFLCLAKGISAGYLPLAATMTTDKVFNAFLGEPQEGKTFYHGHTYTGNPLACAAALASLELFEQQNLLEHIGKQTALIAEKLSPLAEHPHVGEIRQKGIMVGIELVGSREGMLAFPTTARMGHQVTLEARKRGLMIRPLGDVIILMPAPAMPLDLLGEVCDITIEAIQAALEFHA</sequence>
<dbReference type="PROSITE" id="PS00600">
    <property type="entry name" value="AA_TRANSFER_CLASS_3"/>
    <property type="match status" value="1"/>
</dbReference>
<comment type="function">
    <text evidence="13">Catalyzes the transfer of the alpha-amino group from S-adenosyl-L-methionine (SAM) to 7-keto-8-aminopelargonic acid (KAPA) to form 7,8-diaminopelargonic acid (DAPA). It is the only aminotransferase known to utilize SAM as an amino donor.</text>
</comment>
<dbReference type="InterPro" id="IPR005815">
    <property type="entry name" value="BioA"/>
</dbReference>
<dbReference type="OrthoDB" id="9816013at2"/>
<comment type="subcellular location">
    <subcellularLocation>
        <location evidence="2 13">Cytoplasm</location>
    </subcellularLocation>
</comment>
<evidence type="ECO:0000256" key="8">
    <source>
        <dbReference type="ARBA" id="ARBA00022691"/>
    </source>
</evidence>
<dbReference type="EMBL" id="CP036281">
    <property type="protein sequence ID" value="QDU82237.1"/>
    <property type="molecule type" value="Genomic_DNA"/>
</dbReference>
<evidence type="ECO:0000313" key="15">
    <source>
        <dbReference type="Proteomes" id="UP000317178"/>
    </source>
</evidence>
<evidence type="ECO:0000256" key="12">
    <source>
        <dbReference type="ARBA" id="ARBA00060970"/>
    </source>
</evidence>
<dbReference type="GO" id="GO:0004015">
    <property type="term" value="F:adenosylmethionine-8-amino-7-oxononanoate transaminase activity"/>
    <property type="evidence" value="ECO:0007669"/>
    <property type="project" value="UniProtKB-UniRule"/>
</dbReference>
<dbReference type="PANTHER" id="PTHR42684">
    <property type="entry name" value="ADENOSYLMETHIONINE-8-AMINO-7-OXONONANOATE AMINOTRANSFERASE"/>
    <property type="match status" value="1"/>
</dbReference>
<feature type="binding site" evidence="13">
    <location>
        <position position="166"/>
    </location>
    <ligand>
        <name>substrate</name>
    </ligand>
</feature>
<evidence type="ECO:0000256" key="5">
    <source>
        <dbReference type="ARBA" id="ARBA00022490"/>
    </source>
</evidence>
<dbReference type="InterPro" id="IPR015421">
    <property type="entry name" value="PyrdxlP-dep_Trfase_major"/>
</dbReference>
<dbReference type="SUPFAM" id="SSF53383">
    <property type="entry name" value="PLP-dependent transferases"/>
    <property type="match status" value="1"/>
</dbReference>
<feature type="binding site" evidence="13">
    <location>
        <begin position="131"/>
        <end position="132"/>
    </location>
    <ligand>
        <name>pyridoxal 5'-phosphate</name>
        <dbReference type="ChEBI" id="CHEBI:597326"/>
    </ligand>
</feature>
<keyword evidence="9 13" id="KW-0093">Biotin biosynthesis</keyword>
<keyword evidence="5 13" id="KW-0963">Cytoplasm</keyword>
<comment type="pathway">
    <text evidence="3 13">Cofactor biosynthesis; biotin biosynthesis; 7,8-diaminononanoate from 8-amino-7-oxononanoate (SAM route): step 1/1.</text>
</comment>
<dbReference type="CDD" id="cd00610">
    <property type="entry name" value="OAT_like"/>
    <property type="match status" value="1"/>
</dbReference>
<name>A0A518CSM7_9PLAN</name>
<evidence type="ECO:0000256" key="7">
    <source>
        <dbReference type="ARBA" id="ARBA00022679"/>
    </source>
</evidence>
<feature type="modified residue" description="N6-(pyridoxal phosphate)lysine" evidence="13">
    <location>
        <position position="301"/>
    </location>
</feature>
<dbReference type="HAMAP" id="MF_00834">
    <property type="entry name" value="BioA"/>
    <property type="match status" value="1"/>
</dbReference>
<feature type="binding site" evidence="13">
    <location>
        <position position="301"/>
    </location>
    <ligand>
        <name>substrate</name>
    </ligand>
</feature>
<dbReference type="InterPro" id="IPR049704">
    <property type="entry name" value="Aminotrans_3_PPA_site"/>
</dbReference>
<gene>
    <name evidence="14" type="primary">bioK</name>
    <name evidence="13" type="synonym">bioA</name>
    <name evidence="14" type="ORF">Pla110_39920</name>
</gene>
<comment type="caution">
    <text evidence="13">Lacks conserved residue(s) required for the propagation of feature annotation.</text>
</comment>
<organism evidence="14 15">
    <name type="scientific">Polystyrenella longa</name>
    <dbReference type="NCBI Taxonomy" id="2528007"/>
    <lineage>
        <taxon>Bacteria</taxon>
        <taxon>Pseudomonadati</taxon>
        <taxon>Planctomycetota</taxon>
        <taxon>Planctomycetia</taxon>
        <taxon>Planctomycetales</taxon>
        <taxon>Planctomycetaceae</taxon>
        <taxon>Polystyrenella</taxon>
    </lineage>
</organism>
<keyword evidence="6 13" id="KW-0032">Aminotransferase</keyword>
<dbReference type="FunFam" id="3.40.640.10:FF:000078">
    <property type="entry name" value="Adenosylmethionine-8-amino-7-oxononanoate aminotransferase"/>
    <property type="match status" value="1"/>
</dbReference>
<evidence type="ECO:0000256" key="9">
    <source>
        <dbReference type="ARBA" id="ARBA00022756"/>
    </source>
</evidence>
<comment type="cofactor">
    <cofactor evidence="1 13">
        <name>pyridoxal 5'-phosphate</name>
        <dbReference type="ChEBI" id="CHEBI:597326"/>
    </cofactor>
</comment>
<feature type="site" description="Participates in the substrate recognition with KAPA and in a stacking interaction with the adenine ring of SAM" evidence="13">
    <location>
        <position position="34"/>
    </location>
</feature>
<evidence type="ECO:0000256" key="3">
    <source>
        <dbReference type="ARBA" id="ARBA00005063"/>
    </source>
</evidence>
<dbReference type="RefSeq" id="WP_144998237.1">
    <property type="nucleotide sequence ID" value="NZ_CP036281.1"/>
</dbReference>
<comment type="similarity">
    <text evidence="12 13">Belongs to the class-III pyridoxal-phosphate-dependent aminotransferase family. BioA subfamily.</text>
</comment>
<keyword evidence="15" id="KW-1185">Reference proteome</keyword>
<keyword evidence="7 13" id="KW-0808">Transferase</keyword>
<evidence type="ECO:0000256" key="10">
    <source>
        <dbReference type="ARBA" id="ARBA00022898"/>
    </source>
</evidence>
<feature type="binding site" evidence="13">
    <location>
        <position position="336"/>
    </location>
    <ligand>
        <name>substrate</name>
    </ligand>
</feature>
<dbReference type="PANTHER" id="PTHR42684:SF17">
    <property type="entry name" value="ADENOSYLMETHIONINE-8-AMINO-7-OXONONANOATE AMINOTRANSFERASE"/>
    <property type="match status" value="1"/>
</dbReference>
<feature type="binding site" evidence="13">
    <location>
        <position position="272"/>
    </location>
    <ligand>
        <name>pyridoxal 5'-phosphate</name>
        <dbReference type="ChEBI" id="CHEBI:597326"/>
    </ligand>
</feature>
<dbReference type="EC" id="2.6.1.62" evidence="13"/>
<dbReference type="Gene3D" id="3.40.640.10">
    <property type="entry name" value="Type I PLP-dependent aspartate aminotransferase-like (Major domain)"/>
    <property type="match status" value="1"/>
</dbReference>
<dbReference type="InterPro" id="IPR005814">
    <property type="entry name" value="Aminotrans_3"/>
</dbReference>
<feature type="binding site" evidence="13">
    <location>
        <position position="431"/>
    </location>
    <ligand>
        <name>substrate</name>
    </ligand>
</feature>
<dbReference type="Pfam" id="PF00202">
    <property type="entry name" value="Aminotran_3"/>
    <property type="match status" value="1"/>
</dbReference>
<evidence type="ECO:0000256" key="1">
    <source>
        <dbReference type="ARBA" id="ARBA00001933"/>
    </source>
</evidence>
<evidence type="ECO:0000256" key="4">
    <source>
        <dbReference type="ARBA" id="ARBA00011738"/>
    </source>
</evidence>
<dbReference type="GO" id="GO:0030170">
    <property type="term" value="F:pyridoxal phosphate binding"/>
    <property type="evidence" value="ECO:0007669"/>
    <property type="project" value="UniProtKB-UniRule"/>
</dbReference>
<reference evidence="14 15" key="1">
    <citation type="submission" date="2019-02" db="EMBL/GenBank/DDBJ databases">
        <title>Deep-cultivation of Planctomycetes and their phenomic and genomic characterization uncovers novel biology.</title>
        <authorList>
            <person name="Wiegand S."/>
            <person name="Jogler M."/>
            <person name="Boedeker C."/>
            <person name="Pinto D."/>
            <person name="Vollmers J."/>
            <person name="Rivas-Marin E."/>
            <person name="Kohn T."/>
            <person name="Peeters S.H."/>
            <person name="Heuer A."/>
            <person name="Rast P."/>
            <person name="Oberbeckmann S."/>
            <person name="Bunk B."/>
            <person name="Jeske O."/>
            <person name="Meyerdierks A."/>
            <person name="Storesund J.E."/>
            <person name="Kallscheuer N."/>
            <person name="Luecker S."/>
            <person name="Lage O.M."/>
            <person name="Pohl T."/>
            <person name="Merkel B.J."/>
            <person name="Hornburger P."/>
            <person name="Mueller R.-W."/>
            <person name="Bruemmer F."/>
            <person name="Labrenz M."/>
            <person name="Spormann A.M."/>
            <person name="Op den Camp H."/>
            <person name="Overmann J."/>
            <person name="Amann R."/>
            <person name="Jetten M.S.M."/>
            <person name="Mascher T."/>
            <person name="Medema M.H."/>
            <person name="Devos D.P."/>
            <person name="Kaster A.-K."/>
            <person name="Ovreas L."/>
            <person name="Rohde M."/>
            <person name="Galperin M.Y."/>
            <person name="Jogler C."/>
        </authorList>
    </citation>
    <scope>NUCLEOTIDE SEQUENCE [LARGE SCALE GENOMIC DNA]</scope>
    <source>
        <strain evidence="14 15">Pla110</strain>
    </source>
</reference>
<dbReference type="Gene3D" id="3.90.1150.10">
    <property type="entry name" value="Aspartate Aminotransferase, domain 1"/>
    <property type="match status" value="1"/>
</dbReference>
<dbReference type="NCBIfam" id="TIGR00508">
    <property type="entry name" value="bioA"/>
    <property type="match status" value="1"/>
</dbReference>
<dbReference type="GO" id="GO:0009102">
    <property type="term" value="P:biotin biosynthetic process"/>
    <property type="evidence" value="ECO:0007669"/>
    <property type="project" value="UniProtKB-UniRule"/>
</dbReference>
<keyword evidence="8 13" id="KW-0949">S-adenosyl-L-methionine</keyword>
<evidence type="ECO:0000256" key="13">
    <source>
        <dbReference type="HAMAP-Rule" id="MF_00834"/>
    </source>
</evidence>
<evidence type="ECO:0000256" key="2">
    <source>
        <dbReference type="ARBA" id="ARBA00004496"/>
    </source>
</evidence>
<comment type="subunit">
    <text evidence="4 13">Homodimer.</text>
</comment>
<dbReference type="InterPro" id="IPR015422">
    <property type="entry name" value="PyrdxlP-dep_Trfase_small"/>
</dbReference>
<protein>
    <recommendedName>
        <fullName evidence="13">Adenosylmethionine-8-amino-7-oxononanoate aminotransferase</fullName>
        <ecNumber evidence="13">2.6.1.62</ecNumber>
    </recommendedName>
    <alternativeName>
        <fullName evidence="13">7,8-diamino-pelargonic acid aminotransferase</fullName>
        <shortName evidence="13">DAPA AT</shortName>
        <shortName evidence="13">DAPA aminotransferase</shortName>
    </alternativeName>
    <alternativeName>
        <fullName evidence="13">7,8-diaminononanoate synthase</fullName>
        <shortName evidence="13">DANS</shortName>
    </alternativeName>
    <alternativeName>
        <fullName evidence="13">Diaminopelargonic acid synthase</fullName>
    </alternativeName>
</protein>
<evidence type="ECO:0000256" key="6">
    <source>
        <dbReference type="ARBA" id="ARBA00022576"/>
    </source>
</evidence>
<proteinExistence type="inferred from homology"/>